<dbReference type="Proteomes" id="UP000029393">
    <property type="component" value="Unassembled WGS sequence"/>
</dbReference>
<dbReference type="PRINTS" id="PR01021">
    <property type="entry name" value="OMPADOMAIN"/>
</dbReference>
<dbReference type="OrthoDB" id="9792021at2"/>
<dbReference type="InterPro" id="IPR006664">
    <property type="entry name" value="OMP_bac"/>
</dbReference>
<evidence type="ECO:0000256" key="3">
    <source>
        <dbReference type="PROSITE-ProRule" id="PRU00473"/>
    </source>
</evidence>
<dbReference type="EMBL" id="AVCK01000032">
    <property type="protein sequence ID" value="KFN45178.1"/>
    <property type="molecule type" value="Genomic_DNA"/>
</dbReference>
<dbReference type="PROSITE" id="PS51123">
    <property type="entry name" value="OMPA_2"/>
    <property type="match status" value="1"/>
</dbReference>
<organism evidence="7 8">
    <name type="scientific">Arenimonas metalli CF5-1</name>
    <dbReference type="NCBI Taxonomy" id="1384056"/>
    <lineage>
        <taxon>Bacteria</taxon>
        <taxon>Pseudomonadati</taxon>
        <taxon>Pseudomonadota</taxon>
        <taxon>Gammaproteobacteria</taxon>
        <taxon>Lysobacterales</taxon>
        <taxon>Lysobacteraceae</taxon>
        <taxon>Arenimonas</taxon>
    </lineage>
</organism>
<dbReference type="Pfam" id="PF00691">
    <property type="entry name" value="OmpA"/>
    <property type="match status" value="1"/>
</dbReference>
<evidence type="ECO:0000313" key="7">
    <source>
        <dbReference type="EMBL" id="KFN45178.1"/>
    </source>
</evidence>
<name>A0A091AXW9_9GAMM</name>
<feature type="region of interest" description="Disordered" evidence="4">
    <location>
        <begin position="333"/>
        <end position="355"/>
    </location>
</feature>
<dbReference type="InterPro" id="IPR006665">
    <property type="entry name" value="OmpA-like"/>
</dbReference>
<gene>
    <name evidence="7" type="ORF">N787_13370</name>
</gene>
<reference evidence="7 8" key="1">
    <citation type="submission" date="2013-09" db="EMBL/GenBank/DDBJ databases">
        <title>Genome sequencing of Arenimonas metalli.</title>
        <authorList>
            <person name="Chen F."/>
            <person name="Wang G."/>
        </authorList>
    </citation>
    <scope>NUCLEOTIDE SEQUENCE [LARGE SCALE GENOMIC DNA]</scope>
    <source>
        <strain evidence="7 8">CF5-1</strain>
    </source>
</reference>
<dbReference type="SUPFAM" id="SSF103088">
    <property type="entry name" value="OmpA-like"/>
    <property type="match status" value="1"/>
</dbReference>
<feature type="chain" id="PRO_5001868917" description="OmpA-like domain-containing protein" evidence="5">
    <location>
        <begin position="20"/>
        <end position="355"/>
    </location>
</feature>
<dbReference type="RefSeq" id="WP_034213554.1">
    <property type="nucleotide sequence ID" value="NZ_AVCK01000032.1"/>
</dbReference>
<dbReference type="CDD" id="cd07185">
    <property type="entry name" value="OmpA_C-like"/>
    <property type="match status" value="1"/>
</dbReference>
<dbReference type="AlphaFoldDB" id="A0A091AXW9"/>
<dbReference type="PATRIC" id="fig|1384056.3.peg.1994"/>
<keyword evidence="2 3" id="KW-0472">Membrane</keyword>
<sequence>MRRLPALLCLLFAATQAWGDATEPTADLEGARDPAWLQRYEGSFIVSHEQRGFDAVAFPASVLKRVPGQTDAYNNNVFRADQQREVEGEYARLLYVAPAERSPLEVMRNYLDVVEEGGGQVLWRCRDTDCGGDLNGNDHGGGNQGLIEQLYPQARRKDANFSNGWCASGSTPREQHYALATLPDGSGGERTLGIVTFQIGDRTYCDALHDRTAVLVVAVSPKARERKMVTVTSDDMAKALDADGRIALYGIQFDTNKSSLKPESVETIAQIAKLLQAQPALKLDVVGHTDNVGDAAANLKLSQRRADAVVTSLVEDHGIDEARLAARGEGLDKPIADNATEDGRAKNRRVELVKR</sequence>
<evidence type="ECO:0000259" key="6">
    <source>
        <dbReference type="PROSITE" id="PS51123"/>
    </source>
</evidence>
<comment type="subcellular location">
    <subcellularLocation>
        <location evidence="1">Cell outer membrane</location>
    </subcellularLocation>
</comment>
<evidence type="ECO:0000313" key="8">
    <source>
        <dbReference type="Proteomes" id="UP000029393"/>
    </source>
</evidence>
<keyword evidence="5" id="KW-0732">Signal</keyword>
<dbReference type="InterPro" id="IPR050330">
    <property type="entry name" value="Bact_OuterMem_StrucFunc"/>
</dbReference>
<dbReference type="eggNOG" id="COG2885">
    <property type="taxonomic scope" value="Bacteria"/>
</dbReference>
<dbReference type="PANTHER" id="PTHR30329:SF20">
    <property type="entry name" value="EXPORTED PROTEIN"/>
    <property type="match status" value="1"/>
</dbReference>
<keyword evidence="8" id="KW-1185">Reference proteome</keyword>
<feature type="domain" description="OmpA-like" evidence="6">
    <location>
        <begin position="240"/>
        <end position="355"/>
    </location>
</feature>
<evidence type="ECO:0000256" key="5">
    <source>
        <dbReference type="SAM" id="SignalP"/>
    </source>
</evidence>
<protein>
    <recommendedName>
        <fullName evidence="6">OmpA-like domain-containing protein</fullName>
    </recommendedName>
</protein>
<dbReference type="STRING" id="1384056.N787_13370"/>
<evidence type="ECO:0000256" key="2">
    <source>
        <dbReference type="ARBA" id="ARBA00023136"/>
    </source>
</evidence>
<dbReference type="GO" id="GO:0009279">
    <property type="term" value="C:cell outer membrane"/>
    <property type="evidence" value="ECO:0007669"/>
    <property type="project" value="UniProtKB-SubCell"/>
</dbReference>
<dbReference type="InterPro" id="IPR036737">
    <property type="entry name" value="OmpA-like_sf"/>
</dbReference>
<evidence type="ECO:0000256" key="1">
    <source>
        <dbReference type="ARBA" id="ARBA00004442"/>
    </source>
</evidence>
<dbReference type="PANTHER" id="PTHR30329">
    <property type="entry name" value="STATOR ELEMENT OF FLAGELLAR MOTOR COMPLEX"/>
    <property type="match status" value="1"/>
</dbReference>
<accession>A0A091AXW9</accession>
<dbReference type="Gene3D" id="3.30.1330.60">
    <property type="entry name" value="OmpA-like domain"/>
    <property type="match status" value="1"/>
</dbReference>
<proteinExistence type="predicted"/>
<comment type="caution">
    <text evidence="7">The sequence shown here is derived from an EMBL/GenBank/DDBJ whole genome shotgun (WGS) entry which is preliminary data.</text>
</comment>
<evidence type="ECO:0000256" key="4">
    <source>
        <dbReference type="SAM" id="MobiDB-lite"/>
    </source>
</evidence>
<feature type="signal peptide" evidence="5">
    <location>
        <begin position="1"/>
        <end position="19"/>
    </location>
</feature>